<keyword evidence="2" id="KW-0732">Signal</keyword>
<dbReference type="OrthoDB" id="50295at2759"/>
<evidence type="ECO:0000256" key="1">
    <source>
        <dbReference type="SAM" id="MobiDB-lite"/>
    </source>
</evidence>
<gene>
    <name evidence="3" type="ORF">IV203_035533</name>
</gene>
<name>A0A9K3PX87_9STRA</name>
<reference evidence="3" key="1">
    <citation type="journal article" date="2021" name="Sci. Rep.">
        <title>Diploid genomic architecture of Nitzschia inconspicua, an elite biomass production diatom.</title>
        <authorList>
            <person name="Oliver A."/>
            <person name="Podell S."/>
            <person name="Pinowska A."/>
            <person name="Traller J.C."/>
            <person name="Smith S.R."/>
            <person name="McClure R."/>
            <person name="Beliaev A."/>
            <person name="Bohutskyi P."/>
            <person name="Hill E.A."/>
            <person name="Rabines A."/>
            <person name="Zheng H."/>
            <person name="Allen L.Z."/>
            <person name="Kuo A."/>
            <person name="Grigoriev I.V."/>
            <person name="Allen A.E."/>
            <person name="Hazlebeck D."/>
            <person name="Allen E.E."/>
        </authorList>
    </citation>
    <scope>NUCLEOTIDE SEQUENCE</scope>
    <source>
        <strain evidence="3">Hildebrandi</strain>
    </source>
</reference>
<feature type="chain" id="PRO_5039925405" evidence="2">
    <location>
        <begin position="26"/>
        <end position="496"/>
    </location>
</feature>
<feature type="signal peptide" evidence="2">
    <location>
        <begin position="1"/>
        <end position="25"/>
    </location>
</feature>
<accession>A0A9K3PX87</accession>
<evidence type="ECO:0000256" key="2">
    <source>
        <dbReference type="SAM" id="SignalP"/>
    </source>
</evidence>
<evidence type="ECO:0000313" key="3">
    <source>
        <dbReference type="EMBL" id="KAG7360434.1"/>
    </source>
</evidence>
<feature type="region of interest" description="Disordered" evidence="1">
    <location>
        <begin position="136"/>
        <end position="157"/>
    </location>
</feature>
<evidence type="ECO:0000313" key="4">
    <source>
        <dbReference type="Proteomes" id="UP000693970"/>
    </source>
</evidence>
<organism evidence="3 4">
    <name type="scientific">Nitzschia inconspicua</name>
    <dbReference type="NCBI Taxonomy" id="303405"/>
    <lineage>
        <taxon>Eukaryota</taxon>
        <taxon>Sar</taxon>
        <taxon>Stramenopiles</taxon>
        <taxon>Ochrophyta</taxon>
        <taxon>Bacillariophyta</taxon>
        <taxon>Bacillariophyceae</taxon>
        <taxon>Bacillariophycidae</taxon>
        <taxon>Bacillariales</taxon>
        <taxon>Bacillariaceae</taxon>
        <taxon>Nitzschia</taxon>
    </lineage>
</organism>
<dbReference type="AlphaFoldDB" id="A0A9K3PX87"/>
<protein>
    <submittedName>
        <fullName evidence="3">Uncharacterized protein</fullName>
    </submittedName>
</protein>
<dbReference type="Proteomes" id="UP000693970">
    <property type="component" value="Unassembled WGS sequence"/>
</dbReference>
<sequence>MKFSCVTFGLGGLGLVNVLLKKGECATTTSIVQSTRKLRGKPVVHTRTIYHHEDDEWNDHALQPERLVDTSHPQQTIRMRGTGHNGITREFEINVGVLEEIGGEQYQHHHSNDDQHLGNRVESYVRIRNQNINEHEQEEHTTHASHQPQNAPTNDEVDRRLTDLPQSHDSHHKKKNTFNFDLPTGLDKHYNQTLYEELHNAPFVIYERTFGNPVEGRESSFPVFIVPEWKNSTGVFSGFSRTATPLIFENMQFLLTWDDIVQASSGAHDDLIQFMEDSNFHSTLIIGKALSEDSSHIPFLGLMVSYYQNTMKHILVPFATLDNFFHDTSEQHLLSEDTRHLEHDALHEMLDEERINNSTIHFLSHPDLIIGHDHQQDLQDLEAAHFRRLFQLLIRRSFLFSFGYADCLKTEPYQLRDCLDDTFSIVVKMETTVRGALDEQLIHELSGINERLSSKVGEACVSVSGIGGAIYGAGSCDAYMGGDLGAFVITQATILR</sequence>
<proteinExistence type="predicted"/>
<reference evidence="3" key="2">
    <citation type="submission" date="2021-04" db="EMBL/GenBank/DDBJ databases">
        <authorList>
            <person name="Podell S."/>
        </authorList>
    </citation>
    <scope>NUCLEOTIDE SEQUENCE</scope>
    <source>
        <strain evidence="3">Hildebrandi</strain>
    </source>
</reference>
<comment type="caution">
    <text evidence="3">The sequence shown here is derived from an EMBL/GenBank/DDBJ whole genome shotgun (WGS) entry which is preliminary data.</text>
</comment>
<dbReference type="EMBL" id="JAGRRH010000013">
    <property type="protein sequence ID" value="KAG7360434.1"/>
    <property type="molecule type" value="Genomic_DNA"/>
</dbReference>
<keyword evidence="4" id="KW-1185">Reference proteome</keyword>